<evidence type="ECO:0008006" key="5">
    <source>
        <dbReference type="Google" id="ProtNLM"/>
    </source>
</evidence>
<feature type="transmembrane region" description="Helical" evidence="2">
    <location>
        <begin position="91"/>
        <end position="109"/>
    </location>
</feature>
<evidence type="ECO:0000313" key="4">
    <source>
        <dbReference type="Proteomes" id="UP001499854"/>
    </source>
</evidence>
<keyword evidence="2" id="KW-1133">Transmembrane helix</keyword>
<dbReference type="SUPFAM" id="SSF141571">
    <property type="entry name" value="Pentapeptide repeat-like"/>
    <property type="match status" value="1"/>
</dbReference>
<organism evidence="3 4">
    <name type="scientific">Catenulispora subtropica</name>
    <dbReference type="NCBI Taxonomy" id="450798"/>
    <lineage>
        <taxon>Bacteria</taxon>
        <taxon>Bacillati</taxon>
        <taxon>Actinomycetota</taxon>
        <taxon>Actinomycetes</taxon>
        <taxon>Catenulisporales</taxon>
        <taxon>Catenulisporaceae</taxon>
        <taxon>Catenulispora</taxon>
    </lineage>
</organism>
<protein>
    <recommendedName>
        <fullName evidence="5">Pentapeptide repeat protein</fullName>
    </recommendedName>
</protein>
<name>A0ABP5BYG5_9ACTN</name>
<keyword evidence="4" id="KW-1185">Reference proteome</keyword>
<feature type="region of interest" description="Disordered" evidence="1">
    <location>
        <begin position="1"/>
        <end position="21"/>
    </location>
</feature>
<reference evidence="4" key="1">
    <citation type="journal article" date="2019" name="Int. J. Syst. Evol. Microbiol.">
        <title>The Global Catalogue of Microorganisms (GCM) 10K type strain sequencing project: providing services to taxonomists for standard genome sequencing and annotation.</title>
        <authorList>
            <consortium name="The Broad Institute Genomics Platform"/>
            <consortium name="The Broad Institute Genome Sequencing Center for Infectious Disease"/>
            <person name="Wu L."/>
            <person name="Ma J."/>
        </authorList>
    </citation>
    <scope>NUCLEOTIDE SEQUENCE [LARGE SCALE GENOMIC DNA]</scope>
    <source>
        <strain evidence="4">JCM 16013</strain>
    </source>
</reference>
<feature type="transmembrane region" description="Helical" evidence="2">
    <location>
        <begin position="56"/>
        <end position="79"/>
    </location>
</feature>
<feature type="compositionally biased region" description="Pro residues" evidence="1">
    <location>
        <begin position="384"/>
        <end position="398"/>
    </location>
</feature>
<feature type="region of interest" description="Disordered" evidence="1">
    <location>
        <begin position="382"/>
        <end position="408"/>
    </location>
</feature>
<dbReference type="Pfam" id="PF13576">
    <property type="entry name" value="Pentapeptide_3"/>
    <property type="match status" value="1"/>
</dbReference>
<dbReference type="Proteomes" id="UP001499854">
    <property type="component" value="Unassembled WGS sequence"/>
</dbReference>
<sequence length="408" mass="44958">MTELKDGVKEQSSGSSRRERSKLLSGLLGHWGKEESKSQGDEQPLAYFPRPFAPRYAGLVVAGVVTAIGVYALLVSLVPGMDKDRADTMKTALLVVGGSGALAALYVSYRKQRTDEHNYVRDQDKLFTERYTAAVAQLGNENAAVRLGGVYALARIADDSKRDRPTCLSVLCAYLRMPYDRFNPDANKRQREREVRTTAQGILAVRLRPDHPPRRFWENADVDLSGAYLIQASFNGITARSFNASSATFSGRTSFEGATFDKDASFEKATFKENVSFEGATFEDIALFREATFKKGASFEGATFNGHVRFDMATFGELYGDAIFDGATFNSLNSFVKTVFKGGASFHATFNIKPGFIENTFNGEHPPKWPDDIDKPWRILWEPALPPLPTPGPDPEPPAGRADPPDPT</sequence>
<evidence type="ECO:0000313" key="3">
    <source>
        <dbReference type="EMBL" id="GAA1954768.1"/>
    </source>
</evidence>
<accession>A0ABP5BYG5</accession>
<gene>
    <name evidence="3" type="ORF">GCM10009838_07870</name>
</gene>
<proteinExistence type="predicted"/>
<keyword evidence="2" id="KW-0472">Membrane</keyword>
<dbReference type="RefSeq" id="WP_344655520.1">
    <property type="nucleotide sequence ID" value="NZ_BAAAQM010000003.1"/>
</dbReference>
<evidence type="ECO:0000256" key="2">
    <source>
        <dbReference type="SAM" id="Phobius"/>
    </source>
</evidence>
<comment type="caution">
    <text evidence="3">The sequence shown here is derived from an EMBL/GenBank/DDBJ whole genome shotgun (WGS) entry which is preliminary data.</text>
</comment>
<dbReference type="InterPro" id="IPR001646">
    <property type="entry name" value="5peptide_repeat"/>
</dbReference>
<dbReference type="Gene3D" id="2.160.20.80">
    <property type="entry name" value="E3 ubiquitin-protein ligase SopA"/>
    <property type="match status" value="1"/>
</dbReference>
<keyword evidence="2" id="KW-0812">Transmembrane</keyword>
<evidence type="ECO:0000256" key="1">
    <source>
        <dbReference type="SAM" id="MobiDB-lite"/>
    </source>
</evidence>
<dbReference type="EMBL" id="BAAAQM010000003">
    <property type="protein sequence ID" value="GAA1954768.1"/>
    <property type="molecule type" value="Genomic_DNA"/>
</dbReference>